<organism evidence="1 2">
    <name type="scientific">Sphingorhabdus arenilitoris</name>
    <dbReference type="NCBI Taxonomy" id="1490041"/>
    <lineage>
        <taxon>Bacteria</taxon>
        <taxon>Pseudomonadati</taxon>
        <taxon>Pseudomonadota</taxon>
        <taxon>Alphaproteobacteria</taxon>
        <taxon>Sphingomonadales</taxon>
        <taxon>Sphingomonadaceae</taxon>
        <taxon>Sphingorhabdus</taxon>
    </lineage>
</organism>
<name>A0ABV8RFN8_9SPHN</name>
<evidence type="ECO:0000313" key="2">
    <source>
        <dbReference type="Proteomes" id="UP001595887"/>
    </source>
</evidence>
<dbReference type="RefSeq" id="WP_381420671.1">
    <property type="nucleotide sequence ID" value="NZ_JBHSDH010000007.1"/>
</dbReference>
<reference evidence="2" key="1">
    <citation type="journal article" date="2019" name="Int. J. Syst. Evol. Microbiol.">
        <title>The Global Catalogue of Microorganisms (GCM) 10K type strain sequencing project: providing services to taxonomists for standard genome sequencing and annotation.</title>
        <authorList>
            <consortium name="The Broad Institute Genomics Platform"/>
            <consortium name="The Broad Institute Genome Sequencing Center for Infectious Disease"/>
            <person name="Wu L."/>
            <person name="Ma J."/>
        </authorList>
    </citation>
    <scope>NUCLEOTIDE SEQUENCE [LARGE SCALE GENOMIC DNA]</scope>
    <source>
        <strain evidence="2">CECT 8531</strain>
    </source>
</reference>
<comment type="caution">
    <text evidence="1">The sequence shown here is derived from an EMBL/GenBank/DDBJ whole genome shotgun (WGS) entry which is preliminary data.</text>
</comment>
<evidence type="ECO:0000313" key="1">
    <source>
        <dbReference type="EMBL" id="MFC4291071.1"/>
    </source>
</evidence>
<gene>
    <name evidence="1" type="ORF">ACFOWX_01440</name>
</gene>
<dbReference type="EMBL" id="JBHSDH010000007">
    <property type="protein sequence ID" value="MFC4291071.1"/>
    <property type="molecule type" value="Genomic_DNA"/>
</dbReference>
<keyword evidence="2" id="KW-1185">Reference proteome</keyword>
<protein>
    <submittedName>
        <fullName evidence="1">Uncharacterized protein</fullName>
    </submittedName>
</protein>
<sequence length="235" mass="25711">MKIINSLAINQNSSPRLKSGEPSPSFAKLLENGLSAKDIGNIRARSFSESGILGQHYAVADKNYPLQASGSIANRSRNVSREAAQFSVAPEKQLVAANVLSSSRLSNQSTGGPMLGRVKAVPVHDMILGVADSFSFSPISPQPDLNKSSARKNTLMQAFDHQSSSSASFVTSFYHKKLDKPRMSLWGKNDALTVVFDEHVDNSRGSSEIKQLARQILFEFGVTNYQLLDIYRESF</sequence>
<accession>A0ABV8RFN8</accession>
<dbReference type="Proteomes" id="UP001595887">
    <property type="component" value="Unassembled WGS sequence"/>
</dbReference>
<proteinExistence type="predicted"/>